<sequence length="254" mass="27301">MKLVCIGSGNVATHLSLAFKAMGADILQVWSRDVKRAGILAALTGSRATSNWSEIDRNADCYLIAVKDDAIASVAAELKEVRGIVIHTSGTTPLSILQGSGSGCGVLYPLQTFSASKAVEITKVPFCVEANSPHNLELVTALASLISPNVYPVDSAQRKILHLSAVFACNFTNHLYAIGQQLLEANGLNFDMLRPLIQETALKVQSSKPSEVQTGPAVRHDEQTLKAHKQLLEGSAEWSQIYEILSNSIKKAHP</sequence>
<dbReference type="InterPro" id="IPR036291">
    <property type="entry name" value="NAD(P)-bd_dom_sf"/>
</dbReference>
<dbReference type="Proteomes" id="UP000028007">
    <property type="component" value="Unassembled WGS sequence"/>
</dbReference>
<dbReference type="RefSeq" id="WP_037442166.1">
    <property type="nucleotide sequence ID" value="NZ_JNFF01000073.1"/>
</dbReference>
<evidence type="ECO:0000313" key="3">
    <source>
        <dbReference type="EMBL" id="KEQ29416.1"/>
    </source>
</evidence>
<gene>
    <name evidence="3" type="ORF">N180_13370</name>
</gene>
<proteinExistence type="predicted"/>
<evidence type="ECO:0000259" key="2">
    <source>
        <dbReference type="Pfam" id="PF10728"/>
    </source>
</evidence>
<feature type="domain" description="DUF2520" evidence="2">
    <location>
        <begin position="124"/>
        <end position="248"/>
    </location>
</feature>
<dbReference type="eggNOG" id="COG5495">
    <property type="taxonomic scope" value="Bacteria"/>
</dbReference>
<keyword evidence="4" id="KW-1185">Reference proteome</keyword>
<comment type="caution">
    <text evidence="3">The sequence shown here is derived from an EMBL/GenBank/DDBJ whole genome shotgun (WGS) entry which is preliminary data.</text>
</comment>
<dbReference type="SUPFAM" id="SSF51735">
    <property type="entry name" value="NAD(P)-binding Rossmann-fold domains"/>
    <property type="match status" value="1"/>
</dbReference>
<feature type="domain" description="Pyrroline-5-carboxylate reductase catalytic N-terminal" evidence="1">
    <location>
        <begin position="4"/>
        <end position="86"/>
    </location>
</feature>
<name>A0A081PFE3_9SPHI</name>
<dbReference type="SUPFAM" id="SSF48179">
    <property type="entry name" value="6-phosphogluconate dehydrogenase C-terminal domain-like"/>
    <property type="match status" value="1"/>
</dbReference>
<dbReference type="InterPro" id="IPR037108">
    <property type="entry name" value="TM1727-like_C_sf"/>
</dbReference>
<dbReference type="InterPro" id="IPR028939">
    <property type="entry name" value="P5C_Rdtase_cat_N"/>
</dbReference>
<dbReference type="OrthoDB" id="9810755at2"/>
<evidence type="ECO:0000259" key="1">
    <source>
        <dbReference type="Pfam" id="PF03807"/>
    </source>
</evidence>
<dbReference type="Gene3D" id="1.10.1040.20">
    <property type="entry name" value="ProC-like, C-terminal domain"/>
    <property type="match status" value="1"/>
</dbReference>
<dbReference type="PANTHER" id="PTHR40459:SF1">
    <property type="entry name" value="CONSERVED HYPOTHETICAL ALANINE AND LEUCINE RICH PROTEIN"/>
    <property type="match status" value="1"/>
</dbReference>
<accession>A0A081PFE3</accession>
<protein>
    <submittedName>
        <fullName evidence="3">Oxidoreductase</fullName>
    </submittedName>
</protein>
<dbReference type="Pfam" id="PF10728">
    <property type="entry name" value="DUF2520"/>
    <property type="match status" value="1"/>
</dbReference>
<dbReference type="Pfam" id="PF03807">
    <property type="entry name" value="F420_oxidored"/>
    <property type="match status" value="1"/>
</dbReference>
<organism evidence="3 4">
    <name type="scientific">Pedobacter antarcticus 4BY</name>
    <dbReference type="NCBI Taxonomy" id="1358423"/>
    <lineage>
        <taxon>Bacteria</taxon>
        <taxon>Pseudomonadati</taxon>
        <taxon>Bacteroidota</taxon>
        <taxon>Sphingobacteriia</taxon>
        <taxon>Sphingobacteriales</taxon>
        <taxon>Sphingobacteriaceae</taxon>
        <taxon>Pedobacter</taxon>
    </lineage>
</organism>
<dbReference type="PANTHER" id="PTHR40459">
    <property type="entry name" value="CONSERVED HYPOTHETICAL ALANINE AND LEUCINE RICH PROTEIN"/>
    <property type="match status" value="1"/>
</dbReference>
<dbReference type="EMBL" id="JNFF01000073">
    <property type="protein sequence ID" value="KEQ29416.1"/>
    <property type="molecule type" value="Genomic_DNA"/>
</dbReference>
<dbReference type="Gene3D" id="3.40.50.720">
    <property type="entry name" value="NAD(P)-binding Rossmann-like Domain"/>
    <property type="match status" value="1"/>
</dbReference>
<evidence type="ECO:0000313" key="4">
    <source>
        <dbReference type="Proteomes" id="UP000028007"/>
    </source>
</evidence>
<dbReference type="AlphaFoldDB" id="A0A081PFE3"/>
<dbReference type="InterPro" id="IPR018931">
    <property type="entry name" value="DUF2520"/>
</dbReference>
<reference evidence="3 4" key="1">
    <citation type="journal article" date="1992" name="Int. J. Syst. Bacteriol.">
        <title>Sphingobacterium antarcticus sp. nov. a Psychrotrophic Bacterium from the Soils of Schirmacher Oasis, Antarctica.</title>
        <authorList>
            <person name="Shivaji S."/>
            <person name="Ray M.K."/>
            <person name="Rao N.S."/>
            <person name="Saiserr L."/>
            <person name="Jagannadham M.V."/>
            <person name="Kumar G.S."/>
            <person name="Reddy G."/>
            <person name="Bhargava P.M."/>
        </authorList>
    </citation>
    <scope>NUCLEOTIDE SEQUENCE [LARGE SCALE GENOMIC DNA]</scope>
    <source>
        <strain evidence="3 4">4BY</strain>
    </source>
</reference>
<dbReference type="InterPro" id="IPR008927">
    <property type="entry name" value="6-PGluconate_DH-like_C_sf"/>
</dbReference>